<evidence type="ECO:0000313" key="2">
    <source>
        <dbReference type="EMBL" id="KKN74859.1"/>
    </source>
</evidence>
<feature type="region of interest" description="Disordered" evidence="1">
    <location>
        <begin position="37"/>
        <end position="80"/>
    </location>
</feature>
<feature type="compositionally biased region" description="Basic residues" evidence="1">
    <location>
        <begin position="69"/>
        <end position="80"/>
    </location>
</feature>
<gene>
    <name evidence="2" type="ORF">LCGC14_0386080</name>
</gene>
<protein>
    <submittedName>
        <fullName evidence="2">Uncharacterized protein</fullName>
    </submittedName>
</protein>
<organism evidence="2">
    <name type="scientific">marine sediment metagenome</name>
    <dbReference type="NCBI Taxonomy" id="412755"/>
    <lineage>
        <taxon>unclassified sequences</taxon>
        <taxon>metagenomes</taxon>
        <taxon>ecological metagenomes</taxon>
    </lineage>
</organism>
<dbReference type="AlphaFoldDB" id="A0A0F9T6P1"/>
<accession>A0A0F9T6P1</accession>
<dbReference type="EMBL" id="LAZR01000319">
    <property type="protein sequence ID" value="KKN74859.1"/>
    <property type="molecule type" value="Genomic_DNA"/>
</dbReference>
<comment type="caution">
    <text evidence="2">The sequence shown here is derived from an EMBL/GenBank/DDBJ whole genome shotgun (WGS) entry which is preliminary data.</text>
</comment>
<evidence type="ECO:0000256" key="1">
    <source>
        <dbReference type="SAM" id="MobiDB-lite"/>
    </source>
</evidence>
<proteinExistence type="predicted"/>
<sequence length="80" mass="9133">MTSFLVLRDCYVGEVFRRQGDTVELIDDLPKSEKNFKLIGGEPGDLREPSSTEYRCPKCSSNHKESSKLGKRHLKYRQAG</sequence>
<reference evidence="2" key="1">
    <citation type="journal article" date="2015" name="Nature">
        <title>Complex archaea that bridge the gap between prokaryotes and eukaryotes.</title>
        <authorList>
            <person name="Spang A."/>
            <person name="Saw J.H."/>
            <person name="Jorgensen S.L."/>
            <person name="Zaremba-Niedzwiedzka K."/>
            <person name="Martijn J."/>
            <person name="Lind A.E."/>
            <person name="van Eijk R."/>
            <person name="Schleper C."/>
            <person name="Guy L."/>
            <person name="Ettema T.J."/>
        </authorList>
    </citation>
    <scope>NUCLEOTIDE SEQUENCE</scope>
</reference>
<name>A0A0F9T6P1_9ZZZZ</name>